<feature type="compositionally biased region" description="Low complexity" evidence="1">
    <location>
        <begin position="350"/>
        <end position="368"/>
    </location>
</feature>
<name>A0AAD7HWH9_9AGAR</name>
<evidence type="ECO:0000256" key="1">
    <source>
        <dbReference type="SAM" id="MobiDB-lite"/>
    </source>
</evidence>
<feature type="signal peptide" evidence="2">
    <location>
        <begin position="1"/>
        <end position="23"/>
    </location>
</feature>
<feature type="region of interest" description="Disordered" evidence="1">
    <location>
        <begin position="453"/>
        <end position="480"/>
    </location>
</feature>
<proteinExistence type="predicted"/>
<organism evidence="4 5">
    <name type="scientific">Mycena maculata</name>
    <dbReference type="NCBI Taxonomy" id="230809"/>
    <lineage>
        <taxon>Eukaryota</taxon>
        <taxon>Fungi</taxon>
        <taxon>Dikarya</taxon>
        <taxon>Basidiomycota</taxon>
        <taxon>Agaricomycotina</taxon>
        <taxon>Agaricomycetes</taxon>
        <taxon>Agaricomycetidae</taxon>
        <taxon>Agaricales</taxon>
        <taxon>Marasmiineae</taxon>
        <taxon>Mycenaceae</taxon>
        <taxon>Mycena</taxon>
    </lineage>
</organism>
<evidence type="ECO:0000259" key="3">
    <source>
        <dbReference type="Pfam" id="PF10544"/>
    </source>
</evidence>
<feature type="region of interest" description="Disordered" evidence="1">
    <location>
        <begin position="601"/>
        <end position="634"/>
    </location>
</feature>
<evidence type="ECO:0000256" key="2">
    <source>
        <dbReference type="SAM" id="SignalP"/>
    </source>
</evidence>
<dbReference type="Pfam" id="PF10544">
    <property type="entry name" value="T5orf172"/>
    <property type="match status" value="1"/>
</dbReference>
<feature type="region of interest" description="Disordered" evidence="1">
    <location>
        <begin position="217"/>
        <end position="262"/>
    </location>
</feature>
<feature type="region of interest" description="Disordered" evidence="1">
    <location>
        <begin position="558"/>
        <end position="577"/>
    </location>
</feature>
<dbReference type="Proteomes" id="UP001215280">
    <property type="component" value="Unassembled WGS sequence"/>
</dbReference>
<evidence type="ECO:0000313" key="5">
    <source>
        <dbReference type="Proteomes" id="UP001215280"/>
    </source>
</evidence>
<evidence type="ECO:0000313" key="4">
    <source>
        <dbReference type="EMBL" id="KAJ7729384.1"/>
    </source>
</evidence>
<keyword evidence="2" id="KW-0732">Signal</keyword>
<reference evidence="4" key="1">
    <citation type="submission" date="2023-03" db="EMBL/GenBank/DDBJ databases">
        <title>Massive genome expansion in bonnet fungi (Mycena s.s.) driven by repeated elements and novel gene families across ecological guilds.</title>
        <authorList>
            <consortium name="Lawrence Berkeley National Laboratory"/>
            <person name="Harder C.B."/>
            <person name="Miyauchi S."/>
            <person name="Viragh M."/>
            <person name="Kuo A."/>
            <person name="Thoen E."/>
            <person name="Andreopoulos B."/>
            <person name="Lu D."/>
            <person name="Skrede I."/>
            <person name="Drula E."/>
            <person name="Henrissat B."/>
            <person name="Morin E."/>
            <person name="Kohler A."/>
            <person name="Barry K."/>
            <person name="LaButti K."/>
            <person name="Morin E."/>
            <person name="Salamov A."/>
            <person name="Lipzen A."/>
            <person name="Mereny Z."/>
            <person name="Hegedus B."/>
            <person name="Baldrian P."/>
            <person name="Stursova M."/>
            <person name="Weitz H."/>
            <person name="Taylor A."/>
            <person name="Grigoriev I.V."/>
            <person name="Nagy L.G."/>
            <person name="Martin F."/>
            <person name="Kauserud H."/>
        </authorList>
    </citation>
    <scope>NUCLEOTIDE SEQUENCE</scope>
    <source>
        <strain evidence="4">CBHHK188m</strain>
    </source>
</reference>
<feature type="domain" description="Bacteriophage T5 Orf172 DNA-binding" evidence="3">
    <location>
        <begin position="33"/>
        <end position="119"/>
    </location>
</feature>
<feature type="region of interest" description="Disordered" evidence="1">
    <location>
        <begin position="308"/>
        <end position="387"/>
    </location>
</feature>
<sequence length="756" mass="82213">MAAPVSGQALLKALILLGAAVNAPPSPSDGPGGVYNYTSDTSGRTTMKIGCSIDPPARQRQWERQCCPEPQEWPGFYYEVPFAAKFEKILHRYFKLMGAWLGPVRCNYCGRYHIEKFDLQLLGGRAEFDEWPQRSNAVSLHCNRQPGILLAHAVAQKGPTGEQKVLRGECDLRFPPAVRTLAGLLLNNVQDAEEKAALRREPVVLVITASPRPGTSARRASIAVSHAKDETKGGSPGSNTPFPFAPVLPLSPHSTPGKRAERRRGGTLISIPIYRAPQLALIARASPVTALPPSLPLPLLTRVRMTTVSTDPSPAARPTPAARSSATTASRTARSRTLAHSDRAAASPTRSASGVRVRARRGAATAWRPRTRARHHSPPQYTRASGQTWAWRSAGAYACRTRRSEKTPPTGQGARTRILVYAPRACKHGDSAGLPLVTSLVPDNALPRRSLASLTFPGSETKKRNPPSRLKARPARARTAPTRVIAETPSEDVGALEVRVEGIRRVYLQMRAESGVDQRKPVVFERFVGRDARERVVPQRASVMVRRARVRANVPPAAVAGHGRTHGRRATRGRRGACSSTRARVADGVWGRGRGARACIGSGAPGELAGGPERKKEKESLVSPPFKKKEKKKQQLKIAQERGCEISQCCIKGVRVGRNLLDPARGSFLGWKWNGGDEARGRRWGMFSSRDLRVNAIDLLKVGHPWLMIPMPLLFKFSKDLLPKSSHPSPTTDGLGASPDAVYYMVGVVRGAHESS</sequence>
<comment type="caution">
    <text evidence="4">The sequence shown here is derived from an EMBL/GenBank/DDBJ whole genome shotgun (WGS) entry which is preliminary data.</text>
</comment>
<accession>A0AAD7HWH9</accession>
<feature type="compositionally biased region" description="Low complexity" evidence="1">
    <location>
        <begin position="312"/>
        <end position="336"/>
    </location>
</feature>
<dbReference type="InterPro" id="IPR018306">
    <property type="entry name" value="Phage_T5_Orf172_DNA-bd"/>
</dbReference>
<dbReference type="AlphaFoldDB" id="A0AAD7HWH9"/>
<keyword evidence="5" id="KW-1185">Reference proteome</keyword>
<feature type="compositionally biased region" description="Basic residues" evidence="1">
    <location>
        <begin position="563"/>
        <end position="575"/>
    </location>
</feature>
<gene>
    <name evidence="4" type="ORF">DFH07DRAFT_995158</name>
</gene>
<dbReference type="EMBL" id="JARJLG010000198">
    <property type="protein sequence ID" value="KAJ7729384.1"/>
    <property type="molecule type" value="Genomic_DNA"/>
</dbReference>
<feature type="compositionally biased region" description="Basic residues" evidence="1">
    <location>
        <begin position="464"/>
        <end position="476"/>
    </location>
</feature>
<protein>
    <recommendedName>
        <fullName evidence="3">Bacteriophage T5 Orf172 DNA-binding domain-containing protein</fullName>
    </recommendedName>
</protein>
<feature type="chain" id="PRO_5041978489" description="Bacteriophage T5 Orf172 DNA-binding domain-containing protein" evidence="2">
    <location>
        <begin position="24"/>
        <end position="756"/>
    </location>
</feature>